<sequence>MGDQSLPFPTVLKSMTLTTQELLIEVNYLRMTTSPNIKQMRRIKVDGVHEFTYEELCTSIRNVAQPRDVVQLDVNLLLNSVL</sequence>
<dbReference type="AlphaFoldDB" id="A0AAV4BY82"/>
<dbReference type="EMBL" id="BLXT01005595">
    <property type="protein sequence ID" value="GFO24198.1"/>
    <property type="molecule type" value="Genomic_DNA"/>
</dbReference>
<evidence type="ECO:0000313" key="1">
    <source>
        <dbReference type="EMBL" id="GFO24198.1"/>
    </source>
</evidence>
<proteinExistence type="predicted"/>
<dbReference type="Proteomes" id="UP000735302">
    <property type="component" value="Unassembled WGS sequence"/>
</dbReference>
<comment type="caution">
    <text evidence="1">The sequence shown here is derived from an EMBL/GenBank/DDBJ whole genome shotgun (WGS) entry which is preliminary data.</text>
</comment>
<accession>A0AAV4BY82</accession>
<organism evidence="1 2">
    <name type="scientific">Plakobranchus ocellatus</name>
    <dbReference type="NCBI Taxonomy" id="259542"/>
    <lineage>
        <taxon>Eukaryota</taxon>
        <taxon>Metazoa</taxon>
        <taxon>Spiralia</taxon>
        <taxon>Lophotrochozoa</taxon>
        <taxon>Mollusca</taxon>
        <taxon>Gastropoda</taxon>
        <taxon>Heterobranchia</taxon>
        <taxon>Euthyneura</taxon>
        <taxon>Panpulmonata</taxon>
        <taxon>Sacoglossa</taxon>
        <taxon>Placobranchoidea</taxon>
        <taxon>Plakobranchidae</taxon>
        <taxon>Plakobranchus</taxon>
    </lineage>
</organism>
<reference evidence="1 2" key="1">
    <citation type="journal article" date="2021" name="Elife">
        <title>Chloroplast acquisition without the gene transfer in kleptoplastic sea slugs, Plakobranchus ocellatus.</title>
        <authorList>
            <person name="Maeda T."/>
            <person name="Takahashi S."/>
            <person name="Yoshida T."/>
            <person name="Shimamura S."/>
            <person name="Takaki Y."/>
            <person name="Nagai Y."/>
            <person name="Toyoda A."/>
            <person name="Suzuki Y."/>
            <person name="Arimoto A."/>
            <person name="Ishii H."/>
            <person name="Satoh N."/>
            <person name="Nishiyama T."/>
            <person name="Hasebe M."/>
            <person name="Maruyama T."/>
            <person name="Minagawa J."/>
            <person name="Obokata J."/>
            <person name="Shigenobu S."/>
        </authorList>
    </citation>
    <scope>NUCLEOTIDE SEQUENCE [LARGE SCALE GENOMIC DNA]</scope>
</reference>
<keyword evidence="2" id="KW-1185">Reference proteome</keyword>
<protein>
    <submittedName>
        <fullName evidence="1">Uncharacterized protein</fullName>
    </submittedName>
</protein>
<name>A0AAV4BY82_9GAST</name>
<gene>
    <name evidence="1" type="ORF">PoB_005070300</name>
</gene>
<evidence type="ECO:0000313" key="2">
    <source>
        <dbReference type="Proteomes" id="UP000735302"/>
    </source>
</evidence>